<gene>
    <name evidence="2" type="primary">40</name>
    <name evidence="2" type="ORF">SEA_NIKLAS_40</name>
</gene>
<dbReference type="KEGG" id="vg:60325209"/>
<accession>A0A482JIY0</accession>
<organism evidence="2 3">
    <name type="scientific">Mycobacterium Phage Niklas</name>
    <dbReference type="NCBI Taxonomy" id="2517936"/>
    <lineage>
        <taxon>Viruses</taxon>
        <taxon>Duplodnaviria</taxon>
        <taxon>Heunggongvirae</taxon>
        <taxon>Uroviricota</taxon>
        <taxon>Caudoviricetes</taxon>
        <taxon>Weiservirinae</taxon>
        <taxon>Anayavirus</taxon>
        <taxon>Anayavirus niklas</taxon>
    </lineage>
</organism>
<evidence type="ECO:0000313" key="3">
    <source>
        <dbReference type="Proteomes" id="UP000295207"/>
    </source>
</evidence>
<evidence type="ECO:0000313" key="2">
    <source>
        <dbReference type="EMBL" id="QBP31622.1"/>
    </source>
</evidence>
<dbReference type="RefSeq" id="YP_009953730.1">
    <property type="nucleotide sequence ID" value="NC_051625.1"/>
</dbReference>
<keyword evidence="1" id="KW-0175">Coiled coil</keyword>
<feature type="coiled-coil region" evidence="1">
    <location>
        <begin position="25"/>
        <end position="52"/>
    </location>
</feature>
<dbReference type="Proteomes" id="UP000295207">
    <property type="component" value="Segment"/>
</dbReference>
<keyword evidence="3" id="KW-1185">Reference proteome</keyword>
<dbReference type="EMBL" id="MK494119">
    <property type="protein sequence ID" value="QBP31622.1"/>
    <property type="molecule type" value="Genomic_DNA"/>
</dbReference>
<name>A0A482JIY0_9CAUD</name>
<sequence>MTAYSSKYAKAADMARTPADIDGELAKLMTEAAELERRLQLVRQREAQLNEVFAERGGWQRAFLVNNTGGHVHRTMGCSTCFATTQFQWLTDESGKDEGAIVEAAGELACTVCYPSAPVEVLSRPGTIRRADQIEREQRAAERAAKNAEKAAAAVVSPATGDVLYKTERAAKNAVLAAANDALLFEMDHPSLGEWQRDALAAIDGLVAKGVVEREAFVAEVALKAAKKRVASLKGWRDDRIVKQMIASGMTVDTPKYDGKTAAELAPLVADWLA</sequence>
<protein>
    <submittedName>
        <fullName evidence="2">Uncharacterized protein</fullName>
    </submittedName>
</protein>
<evidence type="ECO:0000256" key="1">
    <source>
        <dbReference type="SAM" id="Coils"/>
    </source>
</evidence>
<dbReference type="GeneID" id="60325209"/>
<reference evidence="2 3" key="1">
    <citation type="submission" date="2019-02" db="EMBL/GenBank/DDBJ databases">
        <authorList>
            <person name="Johnson N."/>
            <person name="McClure M.G."/>
            <person name="Christensen M."/>
            <person name="Johnson M."/>
            <person name="Gaffney B.L."/>
            <person name="Staples A.K."/>
            <person name="King R.A."/>
            <person name="Rinehart C.A."/>
            <person name="Rowland N.S."/>
            <person name="Garlena R.A."/>
            <person name="Russell D.A."/>
            <person name="Pope W.H."/>
            <person name="Jacobs-Sera D."/>
            <person name="Hendrix R.W."/>
            <person name="Hatfull G.F."/>
        </authorList>
    </citation>
    <scope>NUCLEOTIDE SEQUENCE [LARGE SCALE GENOMIC DNA]</scope>
</reference>
<proteinExistence type="predicted"/>